<reference evidence="9" key="1">
    <citation type="submission" date="2021-01" db="EMBL/GenBank/DDBJ databases">
        <authorList>
            <person name="Corre E."/>
            <person name="Pelletier E."/>
            <person name="Niang G."/>
            <person name="Scheremetjew M."/>
            <person name="Finn R."/>
            <person name="Kale V."/>
            <person name="Holt S."/>
            <person name="Cochrane G."/>
            <person name="Meng A."/>
            <person name="Brown T."/>
            <person name="Cohen L."/>
        </authorList>
    </citation>
    <scope>NUCLEOTIDE SEQUENCE</scope>
    <source>
        <strain evidence="9">Clade-D-RCC2572</strain>
    </source>
</reference>
<evidence type="ECO:0000256" key="6">
    <source>
        <dbReference type="ARBA" id="ARBA00023065"/>
    </source>
</evidence>
<keyword evidence="7 8" id="KW-0472">Membrane</keyword>
<gene>
    <name evidence="9" type="ORF">OMED0929_LOCUS1818</name>
</gene>
<evidence type="ECO:0008006" key="10">
    <source>
        <dbReference type="Google" id="ProtNLM"/>
    </source>
</evidence>
<evidence type="ECO:0000256" key="2">
    <source>
        <dbReference type="ARBA" id="ARBA00022448"/>
    </source>
</evidence>
<name>A0A6T5YNF7_9CHLO</name>
<dbReference type="PANTHER" id="PTHR33281">
    <property type="entry name" value="UPF0187 PROTEIN YNEE"/>
    <property type="match status" value="1"/>
</dbReference>
<evidence type="ECO:0000256" key="4">
    <source>
        <dbReference type="ARBA" id="ARBA00022692"/>
    </source>
</evidence>
<keyword evidence="4 8" id="KW-0812">Transmembrane</keyword>
<keyword evidence="2" id="KW-0813">Transport</keyword>
<feature type="transmembrane region" description="Helical" evidence="8">
    <location>
        <begin position="63"/>
        <end position="85"/>
    </location>
</feature>
<keyword evidence="6" id="KW-0406">Ion transport</keyword>
<proteinExistence type="predicted"/>
<evidence type="ECO:0000256" key="5">
    <source>
        <dbReference type="ARBA" id="ARBA00022989"/>
    </source>
</evidence>
<dbReference type="GO" id="GO:0005254">
    <property type="term" value="F:chloride channel activity"/>
    <property type="evidence" value="ECO:0007669"/>
    <property type="project" value="InterPro"/>
</dbReference>
<dbReference type="Pfam" id="PF25539">
    <property type="entry name" value="Bestrophin_2"/>
    <property type="match status" value="1"/>
</dbReference>
<dbReference type="AlphaFoldDB" id="A0A6T5YNF7"/>
<dbReference type="InterPro" id="IPR044669">
    <property type="entry name" value="YneE/VCCN1/2-like"/>
</dbReference>
<organism evidence="9">
    <name type="scientific">Ostreococcus mediterraneus</name>
    <dbReference type="NCBI Taxonomy" id="1486918"/>
    <lineage>
        <taxon>Eukaryota</taxon>
        <taxon>Viridiplantae</taxon>
        <taxon>Chlorophyta</taxon>
        <taxon>Mamiellophyceae</taxon>
        <taxon>Mamiellales</taxon>
        <taxon>Bathycoccaceae</taxon>
        <taxon>Ostreococcus</taxon>
    </lineage>
</organism>
<evidence type="ECO:0000256" key="8">
    <source>
        <dbReference type="SAM" id="Phobius"/>
    </source>
</evidence>
<evidence type="ECO:0000256" key="7">
    <source>
        <dbReference type="ARBA" id="ARBA00023136"/>
    </source>
</evidence>
<dbReference type="EMBL" id="HBEW01002220">
    <property type="protein sequence ID" value="CAD8578594.1"/>
    <property type="molecule type" value="Transcribed_RNA"/>
</dbReference>
<comment type="subcellular location">
    <subcellularLocation>
        <location evidence="1">Cell membrane</location>
        <topology evidence="1">Multi-pass membrane protein</topology>
    </subcellularLocation>
</comment>
<accession>A0A6T5YNF7</accession>
<feature type="transmembrane region" description="Helical" evidence="8">
    <location>
        <begin position="289"/>
        <end position="307"/>
    </location>
</feature>
<evidence type="ECO:0000256" key="1">
    <source>
        <dbReference type="ARBA" id="ARBA00004651"/>
    </source>
</evidence>
<keyword evidence="5 8" id="KW-1133">Transmembrane helix</keyword>
<keyword evidence="3" id="KW-1003">Cell membrane</keyword>
<evidence type="ECO:0000313" key="9">
    <source>
        <dbReference type="EMBL" id="CAD8578594.1"/>
    </source>
</evidence>
<dbReference type="PANTHER" id="PTHR33281:SF19">
    <property type="entry name" value="VOLTAGE-DEPENDENT ANION CHANNEL-FORMING PROTEIN YNEE"/>
    <property type="match status" value="1"/>
</dbReference>
<protein>
    <recommendedName>
        <fullName evidence="10">Bestrophin homolog</fullName>
    </recommendedName>
</protein>
<sequence length="378" mass="42356">MGIDDDDERVKLRLVDTMNAPENVAIRAKALARGAALQPEYDSQNWVKTVFSFDYRGRGIGSFIAPFLFINACSVIWTCAYELALPKSQASLSVYDVVYQLVFSTMGFLLVFRLSRAAVRFWDCRTAFGNINVGVRNLVDVALVYGDGRDPDAMDDICAWTCGFALASKQYLRGIKTIPANEVVGILSDEDRARIEKSSHPPLFCISMIRRAIYRAFGRDNAGKDSVNDTIRFESRVRELHAQIDFLVLQEGALERLRATKLPQIYVIHLRTFLVLYCLSMPFVFVSRWGWGTIAAVAAVSFALLGIEGGATECEIPFNPTHSNHLRMDQYIQGCFNSVGYLLTWNAKREGMKSLGNREGNVSCASLDELVIQVEKRN</sequence>
<feature type="transmembrane region" description="Helical" evidence="8">
    <location>
        <begin position="97"/>
        <end position="115"/>
    </location>
</feature>
<evidence type="ECO:0000256" key="3">
    <source>
        <dbReference type="ARBA" id="ARBA00022475"/>
    </source>
</evidence>
<feature type="transmembrane region" description="Helical" evidence="8">
    <location>
        <begin position="265"/>
        <end position="283"/>
    </location>
</feature>
<dbReference type="GO" id="GO:0005886">
    <property type="term" value="C:plasma membrane"/>
    <property type="evidence" value="ECO:0007669"/>
    <property type="project" value="UniProtKB-SubCell"/>
</dbReference>